<organism evidence="2 3">
    <name type="scientific">Candidatus Collierbacteria bacterium GW2011_GWC2_45_15</name>
    <dbReference type="NCBI Taxonomy" id="1618394"/>
    <lineage>
        <taxon>Bacteria</taxon>
        <taxon>Candidatus Collieribacteriota</taxon>
    </lineage>
</organism>
<gene>
    <name evidence="2" type="ORF">UW99_C0008G0014</name>
</gene>
<comment type="caution">
    <text evidence="2">The sequence shown here is derived from an EMBL/GenBank/DDBJ whole genome shotgun (WGS) entry which is preliminary data.</text>
</comment>
<evidence type="ECO:0000256" key="1">
    <source>
        <dbReference type="SAM" id="Phobius"/>
    </source>
</evidence>
<feature type="transmembrane region" description="Helical" evidence="1">
    <location>
        <begin position="12"/>
        <end position="33"/>
    </location>
</feature>
<keyword evidence="1" id="KW-0812">Transmembrane</keyword>
<dbReference type="EMBL" id="LCKM01000008">
    <property type="protein sequence ID" value="KKT99185.1"/>
    <property type="molecule type" value="Genomic_DNA"/>
</dbReference>
<dbReference type="Proteomes" id="UP000034214">
    <property type="component" value="Unassembled WGS sequence"/>
</dbReference>
<keyword evidence="1" id="KW-1133">Transmembrane helix</keyword>
<accession>A0A0G1LTD2</accession>
<evidence type="ECO:0000313" key="3">
    <source>
        <dbReference type="Proteomes" id="UP000034214"/>
    </source>
</evidence>
<reference evidence="2 3" key="1">
    <citation type="journal article" date="2015" name="Nature">
        <title>rRNA introns, odd ribosomes, and small enigmatic genomes across a large radiation of phyla.</title>
        <authorList>
            <person name="Brown C.T."/>
            <person name="Hug L.A."/>
            <person name="Thomas B.C."/>
            <person name="Sharon I."/>
            <person name="Castelle C.J."/>
            <person name="Singh A."/>
            <person name="Wilkins M.J."/>
            <person name="Williams K.H."/>
            <person name="Banfield J.F."/>
        </authorList>
    </citation>
    <scope>NUCLEOTIDE SEQUENCE [LARGE SCALE GENOMIC DNA]</scope>
</reference>
<keyword evidence="1" id="KW-0472">Membrane</keyword>
<sequence length="81" mass="8785">MPKKTYVKKDNPMLVQLMIIVALAAVAIFIMTLKSTMPAQPTATPTPAPLEFDGTTTELNSVDIDQIDSGLDQLNTETSTF</sequence>
<evidence type="ECO:0000313" key="2">
    <source>
        <dbReference type="EMBL" id="KKT99185.1"/>
    </source>
</evidence>
<proteinExistence type="predicted"/>
<protein>
    <submittedName>
        <fullName evidence="2">Uncharacterized protein</fullName>
    </submittedName>
</protein>
<dbReference type="AlphaFoldDB" id="A0A0G1LTD2"/>
<name>A0A0G1LTD2_9BACT</name>